<dbReference type="RefSeq" id="XP_015513149.1">
    <property type="nucleotide sequence ID" value="XM_015657663.2"/>
</dbReference>
<dbReference type="OrthoDB" id="6224010at2759"/>
<protein>
    <recommendedName>
        <fullName evidence="3">COX assembly mitochondrial protein</fullName>
    </recommendedName>
</protein>
<gene>
    <name evidence="6" type="primary">LOC107219439</name>
</gene>
<feature type="region of interest" description="Disordered" evidence="4">
    <location>
        <begin position="1"/>
        <end position="23"/>
    </location>
</feature>
<dbReference type="PANTHER" id="PTHR22977">
    <property type="entry name" value="COX ASSEMBLY MITOCHONDRIAL PROTEIN"/>
    <property type="match status" value="1"/>
</dbReference>
<dbReference type="GO" id="GO:0005739">
    <property type="term" value="C:mitochondrion"/>
    <property type="evidence" value="ECO:0007669"/>
    <property type="project" value="UniProtKB-SubCell"/>
</dbReference>
<dbReference type="Proteomes" id="UP000829291">
    <property type="component" value="Chromosome 1"/>
</dbReference>
<accession>A0A6J0BE42</accession>
<sequence length="127" mass="14459">MAEKHVPSKNYTGGPHGVGNPDDLSLRKLELQVLIPKRVRERSRKEKCVKEVEAFSKCCSSSGFLMVTKCRNENSEMKECLTKWFNNPEFVEECKQEYLAERSEYRRTGIGKGSRAPVGTNRIGSNM</sequence>
<dbReference type="FunCoup" id="A0A6J0BE42">
    <property type="interactions" value="146"/>
</dbReference>
<dbReference type="PANTHER" id="PTHR22977:SF5">
    <property type="entry name" value="COX ASSEMBLY MITOCHONDRIAL PROTEIN HOMOLOG"/>
    <property type="match status" value="1"/>
</dbReference>
<dbReference type="GeneID" id="107219439"/>
<dbReference type="PROSITE" id="PS51808">
    <property type="entry name" value="CHCH"/>
    <property type="match status" value="1"/>
</dbReference>
<comment type="subcellular location">
    <subcellularLocation>
        <location evidence="3">Mitochondrion</location>
    </subcellularLocation>
</comment>
<reference evidence="6" key="1">
    <citation type="submission" date="2025-08" db="UniProtKB">
        <authorList>
            <consortium name="RefSeq"/>
        </authorList>
    </citation>
    <scope>IDENTIFICATION</scope>
    <source>
        <tissue evidence="6">Thorax and Abdomen</tissue>
    </source>
</reference>
<dbReference type="AlphaFoldDB" id="A0A6J0BE42"/>
<evidence type="ECO:0000256" key="2">
    <source>
        <dbReference type="ARBA" id="ARBA00023157"/>
    </source>
</evidence>
<dbReference type="Pfam" id="PF08583">
    <property type="entry name" value="Cmc1"/>
    <property type="match status" value="1"/>
</dbReference>
<dbReference type="InParanoid" id="A0A6J0BE42"/>
<evidence type="ECO:0000256" key="4">
    <source>
        <dbReference type="SAM" id="MobiDB-lite"/>
    </source>
</evidence>
<proteinExistence type="inferred from homology"/>
<name>A0A6J0BE42_NEOLC</name>
<comment type="similarity">
    <text evidence="1 3">Belongs to the CMC family.</text>
</comment>
<organism evidence="6">
    <name type="scientific">Neodiprion lecontei</name>
    <name type="common">Redheaded pine sawfly</name>
    <dbReference type="NCBI Taxonomy" id="441921"/>
    <lineage>
        <taxon>Eukaryota</taxon>
        <taxon>Metazoa</taxon>
        <taxon>Ecdysozoa</taxon>
        <taxon>Arthropoda</taxon>
        <taxon>Hexapoda</taxon>
        <taxon>Insecta</taxon>
        <taxon>Pterygota</taxon>
        <taxon>Neoptera</taxon>
        <taxon>Endopterygota</taxon>
        <taxon>Hymenoptera</taxon>
        <taxon>Tenthredinoidea</taxon>
        <taxon>Diprionidae</taxon>
        <taxon>Diprioninae</taxon>
        <taxon>Neodiprion</taxon>
    </lineage>
</organism>
<dbReference type="KEGG" id="nlo:107219439"/>
<keyword evidence="2" id="KW-1015">Disulfide bond</keyword>
<keyword evidence="5" id="KW-1185">Reference proteome</keyword>
<evidence type="ECO:0000313" key="6">
    <source>
        <dbReference type="RefSeq" id="XP_015513149.1"/>
    </source>
</evidence>
<keyword evidence="3" id="KW-0496">Mitochondrion</keyword>
<evidence type="ECO:0000313" key="5">
    <source>
        <dbReference type="Proteomes" id="UP000829291"/>
    </source>
</evidence>
<dbReference type="InterPro" id="IPR013892">
    <property type="entry name" value="Cyt_c_biogenesis_Cmc1-like"/>
</dbReference>
<evidence type="ECO:0000256" key="3">
    <source>
        <dbReference type="RuleBase" id="RU364104"/>
    </source>
</evidence>
<evidence type="ECO:0000256" key="1">
    <source>
        <dbReference type="ARBA" id="ARBA00007347"/>
    </source>
</evidence>